<keyword evidence="3 5" id="KW-1133">Transmembrane helix</keyword>
<dbReference type="STRING" id="1123498.VR7878_02251"/>
<evidence type="ECO:0000256" key="5">
    <source>
        <dbReference type="SAM" id="Phobius"/>
    </source>
</evidence>
<name>A0A1R4LLF3_VIBR1</name>
<dbReference type="PANTHER" id="PTHR43424">
    <property type="entry name" value="LOCUS PUTATIVE PROTEIN 1-RELATED"/>
    <property type="match status" value="1"/>
</dbReference>
<dbReference type="GO" id="GO:0016020">
    <property type="term" value="C:membrane"/>
    <property type="evidence" value="ECO:0007669"/>
    <property type="project" value="UniProtKB-SubCell"/>
</dbReference>
<keyword evidence="2 5" id="KW-0812">Transmembrane</keyword>
<comment type="subcellular location">
    <subcellularLocation>
        <location evidence="1">Membrane</location>
        <topology evidence="1">Multi-pass membrane protein</topology>
    </subcellularLocation>
</comment>
<gene>
    <name evidence="6" type="ORF">VR7878_02251</name>
</gene>
<feature type="transmembrane region" description="Helical" evidence="5">
    <location>
        <begin position="146"/>
        <end position="167"/>
    </location>
</feature>
<feature type="transmembrane region" description="Helical" evidence="5">
    <location>
        <begin position="57"/>
        <end position="82"/>
    </location>
</feature>
<dbReference type="PANTHER" id="PTHR43424:SF1">
    <property type="entry name" value="LOCUS PUTATIVE PROTEIN 1-RELATED"/>
    <property type="match status" value="1"/>
</dbReference>
<feature type="transmembrane region" description="Helical" evidence="5">
    <location>
        <begin position="362"/>
        <end position="383"/>
    </location>
</feature>
<feature type="transmembrane region" description="Helical" evidence="5">
    <location>
        <begin position="122"/>
        <end position="140"/>
    </location>
</feature>
<feature type="transmembrane region" description="Helical" evidence="5">
    <location>
        <begin position="22"/>
        <end position="45"/>
    </location>
</feature>
<feature type="transmembrane region" description="Helical" evidence="5">
    <location>
        <begin position="202"/>
        <end position="220"/>
    </location>
</feature>
<feature type="transmembrane region" description="Helical" evidence="5">
    <location>
        <begin position="305"/>
        <end position="329"/>
    </location>
</feature>
<dbReference type="Proteomes" id="UP000188276">
    <property type="component" value="Unassembled WGS sequence"/>
</dbReference>
<feature type="transmembrane region" description="Helical" evidence="5">
    <location>
        <begin position="336"/>
        <end position="356"/>
    </location>
</feature>
<dbReference type="InterPro" id="IPR052556">
    <property type="entry name" value="PolySynth_Transporter"/>
</dbReference>
<feature type="transmembrane region" description="Helical" evidence="5">
    <location>
        <begin position="226"/>
        <end position="252"/>
    </location>
</feature>
<feature type="transmembrane region" description="Helical" evidence="5">
    <location>
        <begin position="273"/>
        <end position="293"/>
    </location>
</feature>
<keyword evidence="4 5" id="KW-0472">Membrane</keyword>
<reference evidence="7" key="1">
    <citation type="submission" date="2017-02" db="EMBL/GenBank/DDBJ databases">
        <authorList>
            <person name="Rodrigo-Torres L."/>
            <person name="Arahal R.D."/>
            <person name="Lucena T."/>
        </authorList>
    </citation>
    <scope>NUCLEOTIDE SEQUENCE [LARGE SCALE GENOMIC DNA]</scope>
    <source>
        <strain evidence="7">CECT 7878</strain>
    </source>
</reference>
<dbReference type="CDD" id="cd13128">
    <property type="entry name" value="MATE_Wzx_like"/>
    <property type="match status" value="1"/>
</dbReference>
<evidence type="ECO:0000256" key="1">
    <source>
        <dbReference type="ARBA" id="ARBA00004141"/>
    </source>
</evidence>
<accession>A0A1R4LLF3</accession>
<protein>
    <submittedName>
        <fullName evidence="6">Polysaccharide biosynthesis protein</fullName>
    </submittedName>
</protein>
<evidence type="ECO:0000256" key="3">
    <source>
        <dbReference type="ARBA" id="ARBA00022989"/>
    </source>
</evidence>
<proteinExistence type="predicted"/>
<evidence type="ECO:0000256" key="2">
    <source>
        <dbReference type="ARBA" id="ARBA00022692"/>
    </source>
</evidence>
<organism evidence="6 7">
    <name type="scientific">Vibrio ruber (strain DSM 16370 / JCM 11486 / BCRC 17186 / CECT 7878 / LMG 23124 / VR1)</name>
    <dbReference type="NCBI Taxonomy" id="1123498"/>
    <lineage>
        <taxon>Bacteria</taxon>
        <taxon>Pseudomonadati</taxon>
        <taxon>Pseudomonadota</taxon>
        <taxon>Gammaproteobacteria</taxon>
        <taxon>Vibrionales</taxon>
        <taxon>Vibrionaceae</taxon>
        <taxon>Vibrio</taxon>
    </lineage>
</organism>
<evidence type="ECO:0000313" key="6">
    <source>
        <dbReference type="EMBL" id="SJN57335.1"/>
    </source>
</evidence>
<dbReference type="AlphaFoldDB" id="A0A1R4LLF3"/>
<keyword evidence="7" id="KW-1185">Reference proteome</keyword>
<evidence type="ECO:0000313" key="7">
    <source>
        <dbReference type="Proteomes" id="UP000188276"/>
    </source>
</evidence>
<dbReference type="InterPro" id="IPR002797">
    <property type="entry name" value="Polysacc_synth"/>
</dbReference>
<evidence type="ECO:0000256" key="4">
    <source>
        <dbReference type="ARBA" id="ARBA00023136"/>
    </source>
</evidence>
<feature type="transmembrane region" description="Helical" evidence="5">
    <location>
        <begin position="88"/>
        <end position="110"/>
    </location>
</feature>
<sequence length="398" mass="45458">MIGILVNIYLARTMGAEYYGEVSYAIAFVAFFDAVNLLGLNQIVVRELSQSQNNKKFILDVTISLRLISAFLSFFLSVFFAFALGKNLLAIVIVSCGLIFSLGNVCDLFFQSEIKSKYTVIAKIIAYVFSAFFKVFIIWYGGSVSFYLIAVPLEMMTISFILIYLLYRKYKLVFTINFPKFKNDSYYLEILRESLPLMMSNLAVVTFMRSGVMAVEYFLGSRAVGLYSVGANLAEMIFFVPGIIVTSFSPILANLSKNNKERYFLLYQRLMFVFWWGSFISILFYGSLLYYLIPFLYGADFSLSKYIFIVHLLSFLPVCMGCCQTIWVINEKKPNIILIQTIVGALLALILNIYFVQSMGVIGAPIAILIAQIVQSFIVNYFFCKDLFVFTFRSLLWR</sequence>
<dbReference type="EMBL" id="FULE01000031">
    <property type="protein sequence ID" value="SJN57335.1"/>
    <property type="molecule type" value="Genomic_DNA"/>
</dbReference>
<dbReference type="Pfam" id="PF01943">
    <property type="entry name" value="Polysacc_synt"/>
    <property type="match status" value="1"/>
</dbReference>